<sequence>MIIIQSKNYVAIKPFPEYERLANVFGKDRATTGGMAESSADVAKTQNINNDEGESFSSSMSNPQNTATSSDPNPKDSVQNKKRKAASEEVTHLIQYSYHI</sequence>
<evidence type="ECO:0000313" key="3">
    <source>
        <dbReference type="Proteomes" id="UP000235145"/>
    </source>
</evidence>
<reference evidence="2 3" key="1">
    <citation type="journal article" date="2017" name="Nat. Commun.">
        <title>Genome assembly with in vitro proximity ligation data and whole-genome triplication in lettuce.</title>
        <authorList>
            <person name="Reyes-Chin-Wo S."/>
            <person name="Wang Z."/>
            <person name="Yang X."/>
            <person name="Kozik A."/>
            <person name="Arikit S."/>
            <person name="Song C."/>
            <person name="Xia L."/>
            <person name="Froenicke L."/>
            <person name="Lavelle D.O."/>
            <person name="Truco M.J."/>
            <person name="Xia R."/>
            <person name="Zhu S."/>
            <person name="Xu C."/>
            <person name="Xu H."/>
            <person name="Xu X."/>
            <person name="Cox K."/>
            <person name="Korf I."/>
            <person name="Meyers B.C."/>
            <person name="Michelmore R.W."/>
        </authorList>
    </citation>
    <scope>NUCLEOTIDE SEQUENCE [LARGE SCALE GENOMIC DNA]</scope>
    <source>
        <strain evidence="3">cv. Salinas</strain>
        <tissue evidence="2">Seedlings</tissue>
    </source>
</reference>
<feature type="region of interest" description="Disordered" evidence="1">
    <location>
        <begin position="31"/>
        <end position="90"/>
    </location>
</feature>
<dbReference type="EMBL" id="NBSK02000005">
    <property type="protein sequence ID" value="KAJ0205038.1"/>
    <property type="molecule type" value="Genomic_DNA"/>
</dbReference>
<evidence type="ECO:0000313" key="2">
    <source>
        <dbReference type="EMBL" id="KAJ0205038.1"/>
    </source>
</evidence>
<feature type="compositionally biased region" description="Polar residues" evidence="1">
    <location>
        <begin position="44"/>
        <end position="72"/>
    </location>
</feature>
<dbReference type="Proteomes" id="UP000235145">
    <property type="component" value="Unassembled WGS sequence"/>
</dbReference>
<dbReference type="AlphaFoldDB" id="A0A9R1VHC7"/>
<comment type="caution">
    <text evidence="2">The sequence shown here is derived from an EMBL/GenBank/DDBJ whole genome shotgun (WGS) entry which is preliminary data.</text>
</comment>
<protein>
    <submittedName>
        <fullName evidence="2">Uncharacterized protein</fullName>
    </submittedName>
</protein>
<name>A0A9R1VHC7_LACSA</name>
<gene>
    <name evidence="2" type="ORF">LSAT_V11C500284440</name>
</gene>
<evidence type="ECO:0000256" key="1">
    <source>
        <dbReference type="SAM" id="MobiDB-lite"/>
    </source>
</evidence>
<keyword evidence="3" id="KW-1185">Reference proteome</keyword>
<organism evidence="2 3">
    <name type="scientific">Lactuca sativa</name>
    <name type="common">Garden lettuce</name>
    <dbReference type="NCBI Taxonomy" id="4236"/>
    <lineage>
        <taxon>Eukaryota</taxon>
        <taxon>Viridiplantae</taxon>
        <taxon>Streptophyta</taxon>
        <taxon>Embryophyta</taxon>
        <taxon>Tracheophyta</taxon>
        <taxon>Spermatophyta</taxon>
        <taxon>Magnoliopsida</taxon>
        <taxon>eudicotyledons</taxon>
        <taxon>Gunneridae</taxon>
        <taxon>Pentapetalae</taxon>
        <taxon>asterids</taxon>
        <taxon>campanulids</taxon>
        <taxon>Asterales</taxon>
        <taxon>Asteraceae</taxon>
        <taxon>Cichorioideae</taxon>
        <taxon>Cichorieae</taxon>
        <taxon>Lactucinae</taxon>
        <taxon>Lactuca</taxon>
    </lineage>
</organism>
<proteinExistence type="predicted"/>
<accession>A0A9R1VHC7</accession>